<feature type="compositionally biased region" description="Basic and acidic residues" evidence="8">
    <location>
        <begin position="315"/>
        <end position="341"/>
    </location>
</feature>
<dbReference type="PANTHER" id="PTHR42995:SF5">
    <property type="entry name" value="ACETYL-COENZYME A CARBOXYLASE CARBOXYL TRANSFERASE SUBUNIT BETA, CHLOROPLASTIC"/>
    <property type="match status" value="1"/>
</dbReference>
<keyword evidence="5 7" id="KW-0862">Zinc</keyword>
<keyword evidence="7" id="KW-0275">Fatty acid biosynthesis</keyword>
<dbReference type="PROSITE" id="PS50980">
    <property type="entry name" value="COA_CT_NTER"/>
    <property type="match status" value="1"/>
</dbReference>
<feature type="compositionally biased region" description="Basic and acidic residues" evidence="8">
    <location>
        <begin position="167"/>
        <end position="176"/>
    </location>
</feature>
<dbReference type="GO" id="GO:0006633">
    <property type="term" value="P:fatty acid biosynthetic process"/>
    <property type="evidence" value="ECO:0007669"/>
    <property type="project" value="UniProtKB-KW"/>
</dbReference>
<dbReference type="GO" id="GO:0009507">
    <property type="term" value="C:chloroplast"/>
    <property type="evidence" value="ECO:0007669"/>
    <property type="project" value="TreeGrafter"/>
</dbReference>
<dbReference type="PANTHER" id="PTHR42995">
    <property type="entry name" value="ACETYL-COENZYME A CARBOXYLASE CARBOXYL TRANSFERASE SUBUNIT BETA, CHLOROPLASTIC"/>
    <property type="match status" value="1"/>
</dbReference>
<keyword evidence="6 7" id="KW-0067">ATP-binding</keyword>
<name>A0A221SRB7_PTEAN</name>
<feature type="binding site" evidence="7">
    <location>
        <position position="198"/>
    </location>
    <ligand>
        <name>Zn(2+)</name>
        <dbReference type="ChEBI" id="CHEBI:29105"/>
    </ligand>
</feature>
<dbReference type="GO" id="GO:0003989">
    <property type="term" value="F:acetyl-CoA carboxylase activity"/>
    <property type="evidence" value="ECO:0007669"/>
    <property type="project" value="InterPro"/>
</dbReference>
<dbReference type="EC" id="2.1.3.15" evidence="7"/>
<reference evidence="10" key="1">
    <citation type="journal article" date="2017" name="New Phytol.">
        <title>On the brink: the highly reduced plastomes of nonphotosynthetic Ericaceae.</title>
        <authorList>
            <person name="Braukmann T.W.A."/>
            <person name="Broe M.B."/>
            <person name="Stefanovic S."/>
            <person name="Freudenstein J.V."/>
        </authorList>
    </citation>
    <scope>NUCLEOTIDE SEQUENCE</scope>
</reference>
<dbReference type="GO" id="GO:0016743">
    <property type="term" value="F:carboxyl- or carbamoyltransferase activity"/>
    <property type="evidence" value="ECO:0007669"/>
    <property type="project" value="UniProtKB-UniRule"/>
</dbReference>
<dbReference type="EMBL" id="MF120270">
    <property type="protein sequence ID" value="ASN79070.1"/>
    <property type="molecule type" value="Genomic_DNA"/>
</dbReference>
<dbReference type="PRINTS" id="PR01070">
    <property type="entry name" value="ACCCTRFRASEB"/>
</dbReference>
<organism evidence="10">
    <name type="scientific">Pterospora andromedea</name>
    <name type="common">Pine drops</name>
    <dbReference type="NCBI Taxonomy" id="4349"/>
    <lineage>
        <taxon>Eukaryota</taxon>
        <taxon>Viridiplantae</taxon>
        <taxon>Streptophyta</taxon>
        <taxon>Embryophyta</taxon>
        <taxon>Tracheophyta</taxon>
        <taxon>Spermatophyta</taxon>
        <taxon>Magnoliopsida</taxon>
        <taxon>eudicotyledons</taxon>
        <taxon>Gunneridae</taxon>
        <taxon>Pentapetalae</taxon>
        <taxon>asterids</taxon>
        <taxon>Ericales</taxon>
        <taxon>Ericaceae</taxon>
        <taxon>Pyroloideae</taxon>
        <taxon>Pterosporeae</taxon>
        <taxon>Pterospora</taxon>
    </lineage>
</organism>
<comment type="cofactor">
    <cofactor evidence="7">
        <name>Zn(2+)</name>
        <dbReference type="ChEBI" id="CHEBI:29105"/>
    </cofactor>
    <text evidence="7">Binds 1 zinc ion per subunit.</text>
</comment>
<dbReference type="GO" id="GO:0008270">
    <property type="term" value="F:zinc ion binding"/>
    <property type="evidence" value="ECO:0007669"/>
    <property type="project" value="UniProtKB-UniRule"/>
</dbReference>
<feature type="compositionally biased region" description="Acidic residues" evidence="8">
    <location>
        <begin position="373"/>
        <end position="382"/>
    </location>
</feature>
<dbReference type="Pfam" id="PF01039">
    <property type="entry name" value="Carboxyl_trans"/>
    <property type="match status" value="1"/>
</dbReference>
<dbReference type="InterPro" id="IPR034733">
    <property type="entry name" value="AcCoA_carboxyl_beta"/>
</dbReference>
<geneLocation type="plastid" evidence="10"/>
<comment type="function">
    <text evidence="7">Component of the acetyl coenzyme A carboxylase (ACC) complex. Biotin carboxylase (BC) catalyzes the carboxylation of biotin on its carrier protein (BCCP) and then the CO(2) group is transferred by the transcarboxylase to acetyl-CoA to form malonyl-CoA.</text>
</comment>
<comment type="subunit">
    <text evidence="7">Acetyl-CoA carboxylase is a heterohexamer composed of biotin carboxyl carrier protein (AccB), biotin carboxylase (AccC) and two subunits each of ACCase subunit alpha (AccA) and ACCase subunit beta (AccD).</text>
</comment>
<feature type="binding site" evidence="7">
    <location>
        <position position="201"/>
    </location>
    <ligand>
        <name>Zn(2+)</name>
        <dbReference type="ChEBI" id="CHEBI:29105"/>
    </ligand>
</feature>
<keyword evidence="7" id="KW-0276">Fatty acid metabolism</keyword>
<comment type="subunit">
    <text evidence="1">Acetyl-CoA carboxylase is a heterohexamer composed of biotin carboxyl carrier protein, biotin carboxylase and 2 subunits each of ACCase subunit alpha and ACCase plastid-coded subunit beta (accD).</text>
</comment>
<keyword evidence="7" id="KW-0443">Lipid metabolism</keyword>
<evidence type="ECO:0000313" key="10">
    <source>
        <dbReference type="EMBL" id="ASN79070.1"/>
    </source>
</evidence>
<evidence type="ECO:0000256" key="2">
    <source>
        <dbReference type="ARBA" id="ARBA00022679"/>
    </source>
</evidence>
<dbReference type="AlphaFoldDB" id="A0A221SRB7"/>
<evidence type="ECO:0000256" key="3">
    <source>
        <dbReference type="ARBA" id="ARBA00022741"/>
    </source>
</evidence>
<feature type="compositionally biased region" description="Basic and acidic residues" evidence="8">
    <location>
        <begin position="362"/>
        <end position="372"/>
    </location>
</feature>
<feature type="region of interest" description="Disordered" evidence="8">
    <location>
        <begin position="290"/>
        <end position="384"/>
    </location>
</feature>
<evidence type="ECO:0000259" key="9">
    <source>
        <dbReference type="PROSITE" id="PS50980"/>
    </source>
</evidence>
<gene>
    <name evidence="7 10" type="primary">accD</name>
</gene>
<accession>A0A221SRB7</accession>
<evidence type="ECO:0000256" key="4">
    <source>
        <dbReference type="ARBA" id="ARBA00022771"/>
    </source>
</evidence>
<comment type="similarity">
    <text evidence="7">Belongs to the AccD/PCCB family.</text>
</comment>
<evidence type="ECO:0000256" key="1">
    <source>
        <dbReference type="ARBA" id="ARBA00011842"/>
    </source>
</evidence>
<evidence type="ECO:0000256" key="7">
    <source>
        <dbReference type="HAMAP-Rule" id="MF_01395"/>
    </source>
</evidence>
<dbReference type="GO" id="GO:0005524">
    <property type="term" value="F:ATP binding"/>
    <property type="evidence" value="ECO:0007669"/>
    <property type="project" value="UniProtKB-KW"/>
</dbReference>
<feature type="binding site" evidence="7">
    <location>
        <position position="217"/>
    </location>
    <ligand>
        <name>Zn(2+)</name>
        <dbReference type="ChEBI" id="CHEBI:29105"/>
    </ligand>
</feature>
<proteinExistence type="inferred from homology"/>
<feature type="zinc finger region" description="C4-type" evidence="7">
    <location>
        <begin position="198"/>
        <end position="220"/>
    </location>
</feature>
<comment type="catalytic activity">
    <reaction evidence="7">
        <text>N(6)-carboxybiotinyl-L-lysyl-[protein] + acetyl-CoA = N(6)-biotinyl-L-lysyl-[protein] + malonyl-CoA</text>
        <dbReference type="Rhea" id="RHEA:54728"/>
        <dbReference type="Rhea" id="RHEA-COMP:10505"/>
        <dbReference type="Rhea" id="RHEA-COMP:10506"/>
        <dbReference type="ChEBI" id="CHEBI:57288"/>
        <dbReference type="ChEBI" id="CHEBI:57384"/>
        <dbReference type="ChEBI" id="CHEBI:83144"/>
        <dbReference type="ChEBI" id="CHEBI:83145"/>
        <dbReference type="EC" id="2.1.3.15"/>
    </reaction>
</comment>
<keyword evidence="4 7" id="KW-0863">Zinc-finger</keyword>
<dbReference type="GO" id="GO:0009317">
    <property type="term" value="C:acetyl-CoA carboxylase complex"/>
    <property type="evidence" value="ECO:0007669"/>
    <property type="project" value="InterPro"/>
</dbReference>
<dbReference type="HAMAP" id="MF_01395">
    <property type="entry name" value="AcetylCoA_CT_beta"/>
    <property type="match status" value="1"/>
</dbReference>
<feature type="compositionally biased region" description="Basic and acidic residues" evidence="8">
    <location>
        <begin position="290"/>
        <end position="307"/>
    </location>
</feature>
<dbReference type="UniPathway" id="UPA00655">
    <property type="reaction ID" value="UER00711"/>
</dbReference>
<dbReference type="Gene3D" id="3.90.226.10">
    <property type="entry name" value="2-enoyl-CoA Hydratase, Chain A, domain 1"/>
    <property type="match status" value="1"/>
</dbReference>
<keyword evidence="7" id="KW-0444">Lipid biosynthesis</keyword>
<dbReference type="GO" id="GO:2001295">
    <property type="term" value="P:malonyl-CoA biosynthetic process"/>
    <property type="evidence" value="ECO:0007669"/>
    <property type="project" value="UniProtKB-UniRule"/>
</dbReference>
<keyword evidence="2 7" id="KW-0808">Transferase</keyword>
<keyword evidence="3 7" id="KW-0547">Nucleotide-binding</keyword>
<dbReference type="InterPro" id="IPR000438">
    <property type="entry name" value="Acetyl_CoA_COase_Trfase_b_su"/>
</dbReference>
<feature type="region of interest" description="Disordered" evidence="8">
    <location>
        <begin position="153"/>
        <end position="186"/>
    </location>
</feature>
<sequence>MHNFLKKVIRLLSLLLEKFNLGEIDRDREIGHNLKEIIPLLSRMRKKLSLYRDNAILRENEIDPEELHYDLKKLLKILEELDLEKVKRDYSMKKINRLLSRLLEKFNSEQINLEALNHSLNEIIPLLSRLLKEISLRRENEIDPEKEINIDPKKKISLEIDPENESDNNRTHKEIDPENESDNNRPRPRNYKHLWVQCETCFGLNYKSFFMSKLYICEWCDSYVQMDSSDRIDFLVDKSTWIPMDEDMVSLDTIEWDIEEGEPFDWAKWEADLYEEIEAINDAANERIKEEKERLDSEEAEKNKTDEERLDSEEAEKNKTDEKRLDSEETEKNKTDEKLLDYEEEAEENKTDEEHLDSEETEKDKAGEKRLDSEEEAEEDKTYEERLDYYQSETGLNEAVQTGIAELNGIPVALGVMDFKFIAGTMGSVVGEKITRLIEYAIIEFLPLIIVCTSGGARMQEGSLSLMQMSKIACALYTYKLDKKLFYISILTSPTTGGVTASFAMLGNVIISEPEAVIAFAGKRVIEETLNIKVTEGVQETEYLFSMGAFDLILPRTYYKSILSLLYLFHSYRLAFV</sequence>
<evidence type="ECO:0000256" key="8">
    <source>
        <dbReference type="SAM" id="MobiDB-lite"/>
    </source>
</evidence>
<keyword evidence="7" id="KW-0479">Metal-binding</keyword>
<dbReference type="InterPro" id="IPR011762">
    <property type="entry name" value="COA_CT_N"/>
</dbReference>
<feature type="binding site" evidence="7">
    <location>
        <position position="220"/>
    </location>
    <ligand>
        <name>Zn(2+)</name>
        <dbReference type="ChEBI" id="CHEBI:29105"/>
    </ligand>
</feature>
<dbReference type="SUPFAM" id="SSF52096">
    <property type="entry name" value="ClpP/crotonase"/>
    <property type="match status" value="2"/>
</dbReference>
<evidence type="ECO:0000256" key="6">
    <source>
        <dbReference type="ARBA" id="ARBA00022840"/>
    </source>
</evidence>
<dbReference type="InterPro" id="IPR029045">
    <property type="entry name" value="ClpP/crotonase-like_dom_sf"/>
</dbReference>
<protein>
    <recommendedName>
        <fullName evidence="7">Acetyl-coenzyme A carboxylase carboxyl transferase subunit beta</fullName>
        <shortName evidence="7">ACCase subunit beta</shortName>
        <shortName evidence="7">Acetyl-CoA carboxylase carboxyltransferase subunit beta</shortName>
        <ecNumber evidence="7">2.1.3.15</ecNumber>
    </recommendedName>
</protein>
<keyword evidence="10" id="KW-0934">Plastid</keyword>
<evidence type="ECO:0000256" key="5">
    <source>
        <dbReference type="ARBA" id="ARBA00022833"/>
    </source>
</evidence>
<feature type="domain" description="CoA carboxyltransferase N-terminal" evidence="9">
    <location>
        <begin position="328"/>
        <end position="577"/>
    </location>
</feature>
<comment type="pathway">
    <text evidence="7">Lipid metabolism; malonyl-CoA biosynthesis; malonyl-CoA from acetyl-CoA: step 1/1.</text>
</comment>